<evidence type="ECO:0008006" key="4">
    <source>
        <dbReference type="Google" id="ProtNLM"/>
    </source>
</evidence>
<dbReference type="Proteomes" id="UP000029499">
    <property type="component" value="Chromosome"/>
</dbReference>
<organism evidence="2 3">
    <name type="scientific">Pseudomonas rhizosphaerae</name>
    <dbReference type="NCBI Taxonomy" id="216142"/>
    <lineage>
        <taxon>Bacteria</taxon>
        <taxon>Pseudomonadati</taxon>
        <taxon>Pseudomonadota</taxon>
        <taxon>Gammaproteobacteria</taxon>
        <taxon>Pseudomonadales</taxon>
        <taxon>Pseudomonadaceae</taxon>
        <taxon>Pseudomonas</taxon>
    </lineage>
</organism>
<dbReference type="RefSeq" id="WP_043190038.1">
    <property type="nucleotide sequence ID" value="NZ_CP009533.1"/>
</dbReference>
<dbReference type="Gene3D" id="3.10.450.160">
    <property type="entry name" value="inner membrane protein cigr"/>
    <property type="match status" value="1"/>
</dbReference>
<feature type="signal peptide" evidence="1">
    <location>
        <begin position="1"/>
        <end position="25"/>
    </location>
</feature>
<sequence length="100" mass="10806">MSRTLFASLCITGALLSAASTTARAIDVLRAPVNDAEPMSLGKGDRVPPTYAQPESAFAGWKAARLKQPDLDSQWVQIGDNFVLIRRSNAVIQDIQPIPK</sequence>
<dbReference type="AlphaFoldDB" id="A0A089YW67"/>
<evidence type="ECO:0000313" key="2">
    <source>
        <dbReference type="EMBL" id="AIS17970.1"/>
    </source>
</evidence>
<proteinExistence type="predicted"/>
<protein>
    <recommendedName>
        <fullName evidence="4">Lipoprotein</fullName>
    </recommendedName>
</protein>
<gene>
    <name evidence="2" type="ORF">LT40_11470</name>
</gene>
<reference evidence="2 3" key="1">
    <citation type="journal article" date="2015" name="J. Biotechnol.">
        <title>Complete genome sequence of Pseudomonas rhizosphaerae IH5T (=DSM 16299T), a phosphate-solubilizing rhizobacterium for bacterial biofertilizer.</title>
        <authorList>
            <person name="Kwak Y."/>
            <person name="Jung B.K."/>
            <person name="Shin J.H."/>
        </authorList>
    </citation>
    <scope>NUCLEOTIDE SEQUENCE [LARGE SCALE GENOMIC DNA]</scope>
    <source>
        <strain evidence="2">DSM 16299</strain>
    </source>
</reference>
<name>A0A089YW67_9PSED</name>
<keyword evidence="1" id="KW-0732">Signal</keyword>
<evidence type="ECO:0000256" key="1">
    <source>
        <dbReference type="SAM" id="SignalP"/>
    </source>
</evidence>
<keyword evidence="3" id="KW-1185">Reference proteome</keyword>
<dbReference type="KEGG" id="prh:LT40_11470"/>
<dbReference type="OrthoDB" id="7021427at2"/>
<dbReference type="Pfam" id="PF11776">
    <property type="entry name" value="RcnB"/>
    <property type="match status" value="1"/>
</dbReference>
<dbReference type="InterPro" id="IPR024572">
    <property type="entry name" value="RcnB"/>
</dbReference>
<dbReference type="EMBL" id="CP009533">
    <property type="protein sequence ID" value="AIS17970.1"/>
    <property type="molecule type" value="Genomic_DNA"/>
</dbReference>
<accession>A0A089YW67</accession>
<dbReference type="HOGENOM" id="CLU_179315_0_0_6"/>
<evidence type="ECO:0000313" key="3">
    <source>
        <dbReference type="Proteomes" id="UP000029499"/>
    </source>
</evidence>
<feature type="chain" id="PRO_5001852485" description="Lipoprotein" evidence="1">
    <location>
        <begin position="26"/>
        <end position="100"/>
    </location>
</feature>